<dbReference type="OrthoDB" id="6434910at2759"/>
<name>A0A8X6YW79_9ARAC</name>
<dbReference type="Gene3D" id="1.25.40.420">
    <property type="match status" value="1"/>
</dbReference>
<organism evidence="1 2">
    <name type="scientific">Trichonephila inaurata madagascariensis</name>
    <dbReference type="NCBI Taxonomy" id="2747483"/>
    <lineage>
        <taxon>Eukaryota</taxon>
        <taxon>Metazoa</taxon>
        <taxon>Ecdysozoa</taxon>
        <taxon>Arthropoda</taxon>
        <taxon>Chelicerata</taxon>
        <taxon>Arachnida</taxon>
        <taxon>Araneae</taxon>
        <taxon>Araneomorphae</taxon>
        <taxon>Entelegynae</taxon>
        <taxon>Araneoidea</taxon>
        <taxon>Nephilidae</taxon>
        <taxon>Trichonephila</taxon>
        <taxon>Trichonephila inaurata</taxon>
    </lineage>
</organism>
<accession>A0A8X6YW79</accession>
<dbReference type="EMBL" id="BMAV01022226">
    <property type="protein sequence ID" value="GFY76919.1"/>
    <property type="molecule type" value="Genomic_DNA"/>
</dbReference>
<dbReference type="PANTHER" id="PTHR47274:SF3">
    <property type="entry name" value="BTB DOMAIN-CONTAINING PROTEIN"/>
    <property type="match status" value="1"/>
</dbReference>
<dbReference type="AlphaFoldDB" id="A0A8X6YW79"/>
<reference evidence="1" key="1">
    <citation type="submission" date="2020-08" db="EMBL/GenBank/DDBJ databases">
        <title>Multicomponent nature underlies the extraordinary mechanical properties of spider dragline silk.</title>
        <authorList>
            <person name="Kono N."/>
            <person name="Nakamura H."/>
            <person name="Mori M."/>
            <person name="Yoshida Y."/>
            <person name="Ohtoshi R."/>
            <person name="Malay A.D."/>
            <person name="Moran D.A.P."/>
            <person name="Tomita M."/>
            <person name="Numata K."/>
            <person name="Arakawa K."/>
        </authorList>
    </citation>
    <scope>NUCLEOTIDE SEQUENCE</scope>
</reference>
<evidence type="ECO:0000313" key="2">
    <source>
        <dbReference type="Proteomes" id="UP000886998"/>
    </source>
</evidence>
<dbReference type="PANTHER" id="PTHR47274">
    <property type="entry name" value="BTB/POZ DOMAIN CONTAINING PROTEIN, EXPRESSED-RELATED"/>
    <property type="match status" value="1"/>
</dbReference>
<dbReference type="Proteomes" id="UP000886998">
    <property type="component" value="Unassembled WGS sequence"/>
</dbReference>
<evidence type="ECO:0000313" key="1">
    <source>
        <dbReference type="EMBL" id="GFY76919.1"/>
    </source>
</evidence>
<proteinExistence type="predicted"/>
<dbReference type="InterPro" id="IPR044784">
    <property type="entry name" value="At1g01640-like"/>
</dbReference>
<sequence>MFWLYEAADKYEILALREKCSAFLEDHLSHTNVCDALVLADIHQDNDFKDVVQTYIIDHNNGVFRSEEWISLMKNNSELAAETMQKVWIRNDT</sequence>
<comment type="caution">
    <text evidence="1">The sequence shown here is derived from an EMBL/GenBank/DDBJ whole genome shotgun (WGS) entry which is preliminary data.</text>
</comment>
<keyword evidence="2" id="KW-1185">Reference proteome</keyword>
<gene>
    <name evidence="1" type="ORF">TNIN_131481</name>
</gene>
<protein>
    <submittedName>
        <fullName evidence="1">Uncharacterized protein</fullName>
    </submittedName>
</protein>